<dbReference type="Proteomes" id="UP001057452">
    <property type="component" value="Chromosome 23"/>
</dbReference>
<sequence length="820" mass="91737">MAALSSAESPPPVFNGDSAEPGREPGLEELGAGLASSCTEGIPGGPQDEEMDRSIKDLTGHQRLLPVHLLDSSCESSYWSRSGISKQMIKLTQEHLEALLDKFGGEHNPPSIYLEAYEEYTSKLDALQQREQQLLEAMGNGTDLSCSPEPMPSLLEVTMGGCGVTGGAQAYPSAPNTLAVLQTPFDASRANPRSPQKPIVRVFLPNKQRTVVPARCGMTVRDSLKKALMMRGLIPECCAVYRVQDGENKPIGWDTDISWLTGEELHVEVLENVPLTTHNFVRKTFFTLAFCDFCRKLLFQGFRCQTCGYKFHQRCSTEVPLMCVNYDQLDLLLVSKFFEHHPFTQEDVCSEGTTPVSEACPSLPPSDSTGSICHSPSKSIPIPPSFRPSEEDHRNQFGQRDRSSSAPNVHINTIEPVNIDDLIRDQCLPSPPDLPARCLRKHRTRTSSPLLYSYPNDIVFDFEPEPVFPRLHRRAVGHAPRLFIPGSLTNVKIAQKSPCQQRERKSSSSSEDRNKMKTLGRRDSSDDWEIPEGQITLGQRIGSGSFGTVYKGKWHGDVAVKMLNVTAPTPQQLQAFKNEVGVLRKTRHVNILLFMGYTTKPQLAIVAQWCEGSSLYHHLHIIETKFEMIKLIDIARQTAQGMDYLHAKSIIHRDLKSNNIFLHEDLTVKIGDFGLATVKSRWSGSHQFEQLSGSILWMAPEVIRLQDKNPYSFQSDVYAFGVVLYELMSGALPYSNINNRDQIIFMVGRGYLSPDLSKKKREERPLFPQTLASIELLARSLPKIHRSASEPSLNRAGFQTEGLQLVRLRLPKTPHPGRRL</sequence>
<organism evidence="1 2">
    <name type="scientific">Chaenocephalus aceratus</name>
    <name type="common">Blackfin icefish</name>
    <name type="synonym">Chaenichthys aceratus</name>
    <dbReference type="NCBI Taxonomy" id="36190"/>
    <lineage>
        <taxon>Eukaryota</taxon>
        <taxon>Metazoa</taxon>
        <taxon>Chordata</taxon>
        <taxon>Craniata</taxon>
        <taxon>Vertebrata</taxon>
        <taxon>Euteleostomi</taxon>
        <taxon>Actinopterygii</taxon>
        <taxon>Neopterygii</taxon>
        <taxon>Teleostei</taxon>
        <taxon>Neoteleostei</taxon>
        <taxon>Acanthomorphata</taxon>
        <taxon>Eupercaria</taxon>
        <taxon>Perciformes</taxon>
        <taxon>Notothenioidei</taxon>
        <taxon>Channichthyidae</taxon>
        <taxon>Chaenocephalus</taxon>
    </lineage>
</organism>
<feature type="non-terminal residue" evidence="1">
    <location>
        <position position="820"/>
    </location>
</feature>
<comment type="caution">
    <text evidence="1">The sequence shown here is derived from an EMBL/GenBank/DDBJ whole genome shotgun (WGS) entry which is preliminary data.</text>
</comment>
<name>A0ACB9VSR2_CHAAC</name>
<evidence type="ECO:0000313" key="2">
    <source>
        <dbReference type="Proteomes" id="UP001057452"/>
    </source>
</evidence>
<accession>A0ACB9VSR2</accession>
<proteinExistence type="predicted"/>
<evidence type="ECO:0000313" key="1">
    <source>
        <dbReference type="EMBL" id="KAI4803178.1"/>
    </source>
</evidence>
<keyword evidence="2" id="KW-1185">Reference proteome</keyword>
<gene>
    <name evidence="1" type="ORF">KUCAC02_006734</name>
</gene>
<dbReference type="EMBL" id="CM043807">
    <property type="protein sequence ID" value="KAI4803178.1"/>
    <property type="molecule type" value="Genomic_DNA"/>
</dbReference>
<protein>
    <submittedName>
        <fullName evidence="1">Uncharacterized protein</fullName>
    </submittedName>
</protein>
<reference evidence="1" key="1">
    <citation type="submission" date="2022-05" db="EMBL/GenBank/DDBJ databases">
        <title>Chromosome-level genome of Chaenocephalus aceratus.</title>
        <authorList>
            <person name="Park H."/>
        </authorList>
    </citation>
    <scope>NUCLEOTIDE SEQUENCE</scope>
    <source>
        <strain evidence="1">KU_202001</strain>
    </source>
</reference>